<reference evidence="1 2" key="1">
    <citation type="submission" date="2016-10" db="EMBL/GenBank/DDBJ databases">
        <authorList>
            <person name="de Groot N.N."/>
        </authorList>
    </citation>
    <scope>NUCLEOTIDE SEQUENCE [LARGE SCALE GENOMIC DNA]</scope>
    <source>
        <strain evidence="1 2">DSM 43019</strain>
    </source>
</reference>
<proteinExistence type="predicted"/>
<accession>A0A1I2IPI9</accession>
<dbReference type="STRING" id="35752.SAMN05421541_110240"/>
<name>A0A1I2IPI9_9ACTN</name>
<organism evidence="1 2">
    <name type="scientific">Actinoplanes philippinensis</name>
    <dbReference type="NCBI Taxonomy" id="35752"/>
    <lineage>
        <taxon>Bacteria</taxon>
        <taxon>Bacillati</taxon>
        <taxon>Actinomycetota</taxon>
        <taxon>Actinomycetes</taxon>
        <taxon>Micromonosporales</taxon>
        <taxon>Micromonosporaceae</taxon>
        <taxon>Actinoplanes</taxon>
    </lineage>
</organism>
<sequence>MNPDFQVDTEGLRQDAAAVTAFAGRIAGAAASAPVADPSPHWAATAAATLAADSVRRWVTSISDDTAATATHIRAAATAYEAADARAARRLTDLTAAPAIGALTSRAGR</sequence>
<protein>
    <submittedName>
        <fullName evidence="1">Excreted virulence factor EspC, type VII ESX diderm</fullName>
    </submittedName>
</protein>
<evidence type="ECO:0000313" key="1">
    <source>
        <dbReference type="EMBL" id="SFF43553.1"/>
    </source>
</evidence>
<gene>
    <name evidence="1" type="ORF">SAMN05421541_110240</name>
</gene>
<dbReference type="RefSeq" id="WP_093618715.1">
    <property type="nucleotide sequence ID" value="NZ_BOMT01000055.1"/>
</dbReference>
<dbReference type="AlphaFoldDB" id="A0A1I2IPI9"/>
<keyword evidence="2" id="KW-1185">Reference proteome</keyword>
<dbReference type="EMBL" id="FONV01000010">
    <property type="protein sequence ID" value="SFF43553.1"/>
    <property type="molecule type" value="Genomic_DNA"/>
</dbReference>
<dbReference type="Proteomes" id="UP000199645">
    <property type="component" value="Unassembled WGS sequence"/>
</dbReference>
<evidence type="ECO:0000313" key="2">
    <source>
        <dbReference type="Proteomes" id="UP000199645"/>
    </source>
</evidence>